<reference evidence="2 3" key="1">
    <citation type="submission" date="2020-06" db="EMBL/GenBank/DDBJ databases">
        <title>Methanolobus halotolerans sp. nov., isolated from a saline lake Tus in Siberia.</title>
        <authorList>
            <person name="Shen Y."/>
            <person name="Chen S.-C."/>
            <person name="Lai M.-C."/>
            <person name="Huang H.-H."/>
            <person name="Chiu H.-H."/>
            <person name="Tang S.-L."/>
            <person name="Rogozin D.Y."/>
            <person name="Degermendzhy A.G."/>
        </authorList>
    </citation>
    <scope>NUCLEOTIDE SEQUENCE [LARGE SCALE GENOMIC DNA]</scope>
    <source>
        <strain evidence="2 3">DSM 21339</strain>
    </source>
</reference>
<dbReference type="OrthoDB" id="6744at2157"/>
<evidence type="ECO:0000313" key="3">
    <source>
        <dbReference type="Proteomes" id="UP000509594"/>
    </source>
</evidence>
<name>A0A7D5EEC1_9EURY</name>
<dbReference type="PANTHER" id="PTHR19328">
    <property type="entry name" value="HEDGEHOG-INTERACTING PROTEIN"/>
    <property type="match status" value="1"/>
</dbReference>
<dbReference type="RefSeq" id="WP_176965012.1">
    <property type="nucleotide sequence ID" value="NZ_CP058215.1"/>
</dbReference>
<dbReference type="EMBL" id="CP058215">
    <property type="protein sequence ID" value="QLC49956.1"/>
    <property type="molecule type" value="Genomic_DNA"/>
</dbReference>
<accession>A0A7D5EEC1</accession>
<dbReference type="PANTHER" id="PTHR19328:SF13">
    <property type="entry name" value="HIPL1 PROTEIN"/>
    <property type="match status" value="1"/>
</dbReference>
<dbReference type="Gene3D" id="2.120.10.30">
    <property type="entry name" value="TolB, C-terminal domain"/>
    <property type="match status" value="1"/>
</dbReference>
<dbReference type="AlphaFoldDB" id="A0A7D5EEC1"/>
<dbReference type="PROSITE" id="PS51257">
    <property type="entry name" value="PROKAR_LIPOPROTEIN"/>
    <property type="match status" value="1"/>
</dbReference>
<dbReference type="InterPro" id="IPR012938">
    <property type="entry name" value="Glc/Sorbosone_DH"/>
</dbReference>
<organism evidence="2 3">
    <name type="scientific">Methanolobus zinderi</name>
    <dbReference type="NCBI Taxonomy" id="536044"/>
    <lineage>
        <taxon>Archaea</taxon>
        <taxon>Methanobacteriati</taxon>
        <taxon>Methanobacteriota</taxon>
        <taxon>Stenosarchaea group</taxon>
        <taxon>Methanomicrobia</taxon>
        <taxon>Methanosarcinales</taxon>
        <taxon>Methanosarcinaceae</taxon>
        <taxon>Methanolobus</taxon>
    </lineage>
</organism>
<sequence>MKNSSCFVLSIFLIVIISLVTLMGSGCLDSQDQTELPEAGNLSSDSGNSSEQPVAVVLAEELEVPWSLDFLPDGSIIFTERPGNVRLIDAGQGLSEEPLLSIDEVSATGEGGLLGIAVHPDYENNSFIYLYYTYSEEGALSNKVVRYTHRSNELTEDQLIIDGIPASGIHNGGRIKFGPDGMLYITTGDAGQSSLAQDPDSLAGKILRLNDNGDVPEDNPFGNSPVYTLGHRNPQGLAWDEQGRLWATEHGSSAHDELNLIGAGNNYGWPQIIGDETAEDMVSPVIHSGEDTWAPSGAAYLNGSVFFAGLRGESLYEASIDQDAEAVSVGLQSHFTGEFGRLRDVVAGPEGNLYLLTSNRDGRGDPVSTDDRIIRINVSKL</sequence>
<protein>
    <submittedName>
        <fullName evidence="2">PQQ-dependent sugar dehydrogenase</fullName>
    </submittedName>
</protein>
<keyword evidence="3" id="KW-1185">Reference proteome</keyword>
<proteinExistence type="predicted"/>
<dbReference type="Proteomes" id="UP000509594">
    <property type="component" value="Chromosome"/>
</dbReference>
<evidence type="ECO:0000259" key="1">
    <source>
        <dbReference type="Pfam" id="PF07995"/>
    </source>
</evidence>
<dbReference type="KEGG" id="mzi:HWN40_06700"/>
<dbReference type="InterPro" id="IPR011042">
    <property type="entry name" value="6-blade_b-propeller_TolB-like"/>
</dbReference>
<dbReference type="SUPFAM" id="SSF50952">
    <property type="entry name" value="Soluble quinoprotein glucose dehydrogenase"/>
    <property type="match status" value="1"/>
</dbReference>
<feature type="domain" description="Glucose/Sorbosone dehydrogenase" evidence="1">
    <location>
        <begin position="62"/>
        <end position="363"/>
    </location>
</feature>
<gene>
    <name evidence="2" type="ORF">HWN40_06700</name>
</gene>
<dbReference type="InterPro" id="IPR011041">
    <property type="entry name" value="Quinoprot_gluc/sorb_DH_b-prop"/>
</dbReference>
<dbReference type="Pfam" id="PF07995">
    <property type="entry name" value="GSDH"/>
    <property type="match status" value="1"/>
</dbReference>
<dbReference type="GeneID" id="55821349"/>
<evidence type="ECO:0000313" key="2">
    <source>
        <dbReference type="EMBL" id="QLC49956.1"/>
    </source>
</evidence>